<sequence length="204" mass="23052">MRVEWASNGTILLSQEAYIDVVLQRFQMGNYTPSAVPFQQGTVSDVNTASHTFGKPSATNTDQVTRYAELCGCLMWLYIATRPDLGFTATYNARFTAKPTVAHWRRLRGTLRYLQGTRGRGLRYTPRGTPLTDFGNSSYTDDITQRRSSQGYLFLLAFALIAWYASLQTLVTLSTFEAAYVALMHATREIVHLIQLLRNLNHEP</sequence>
<accession>A0A8H4NA00</accession>
<dbReference type="AlphaFoldDB" id="A0A8H4NA00"/>
<protein>
    <recommendedName>
        <fullName evidence="4">Reverse transcriptase Ty1/copia-type domain-containing protein</fullName>
    </recommendedName>
</protein>
<organism evidence="2 3">
    <name type="scientific">Botryosphaeria dothidea</name>
    <dbReference type="NCBI Taxonomy" id="55169"/>
    <lineage>
        <taxon>Eukaryota</taxon>
        <taxon>Fungi</taxon>
        <taxon>Dikarya</taxon>
        <taxon>Ascomycota</taxon>
        <taxon>Pezizomycotina</taxon>
        <taxon>Dothideomycetes</taxon>
        <taxon>Dothideomycetes incertae sedis</taxon>
        <taxon>Botryosphaeriales</taxon>
        <taxon>Botryosphaeriaceae</taxon>
        <taxon>Botryosphaeria</taxon>
    </lineage>
</organism>
<dbReference type="CDD" id="cd09272">
    <property type="entry name" value="RNase_HI_RT_Ty1"/>
    <property type="match status" value="1"/>
</dbReference>
<dbReference type="PANTHER" id="PTHR11439:SF483">
    <property type="entry name" value="PEPTIDE SYNTHASE GLIP-LIKE, PUTATIVE (AFU_ORTHOLOGUE AFUA_3G12920)-RELATED"/>
    <property type="match status" value="1"/>
</dbReference>
<keyword evidence="1" id="KW-0812">Transmembrane</keyword>
<evidence type="ECO:0008006" key="4">
    <source>
        <dbReference type="Google" id="ProtNLM"/>
    </source>
</evidence>
<keyword evidence="1" id="KW-1133">Transmembrane helix</keyword>
<evidence type="ECO:0000313" key="3">
    <source>
        <dbReference type="Proteomes" id="UP000572817"/>
    </source>
</evidence>
<dbReference type="Proteomes" id="UP000572817">
    <property type="component" value="Unassembled WGS sequence"/>
</dbReference>
<reference evidence="2" key="1">
    <citation type="submission" date="2020-04" db="EMBL/GenBank/DDBJ databases">
        <title>Genome Assembly and Annotation of Botryosphaeria dothidea sdau 11-99, a Latent Pathogen of Apple Fruit Ring Rot in China.</title>
        <authorList>
            <person name="Yu C."/>
            <person name="Diao Y."/>
            <person name="Lu Q."/>
            <person name="Zhao J."/>
            <person name="Cui S."/>
            <person name="Peng C."/>
            <person name="He B."/>
            <person name="Liu H."/>
        </authorList>
    </citation>
    <scope>NUCLEOTIDE SEQUENCE [LARGE SCALE GENOMIC DNA]</scope>
    <source>
        <strain evidence="2">Sdau11-99</strain>
    </source>
</reference>
<feature type="transmembrane region" description="Helical" evidence="1">
    <location>
        <begin position="152"/>
        <end position="171"/>
    </location>
</feature>
<dbReference type="OrthoDB" id="3799035at2759"/>
<proteinExistence type="predicted"/>
<evidence type="ECO:0000256" key="1">
    <source>
        <dbReference type="SAM" id="Phobius"/>
    </source>
</evidence>
<comment type="caution">
    <text evidence="2">The sequence shown here is derived from an EMBL/GenBank/DDBJ whole genome shotgun (WGS) entry which is preliminary data.</text>
</comment>
<dbReference type="PANTHER" id="PTHR11439">
    <property type="entry name" value="GAG-POL-RELATED RETROTRANSPOSON"/>
    <property type="match status" value="1"/>
</dbReference>
<evidence type="ECO:0000313" key="2">
    <source>
        <dbReference type="EMBL" id="KAF4307887.1"/>
    </source>
</evidence>
<keyword evidence="3" id="KW-1185">Reference proteome</keyword>
<name>A0A8H4NA00_9PEZI</name>
<dbReference type="EMBL" id="WWBZ02000022">
    <property type="protein sequence ID" value="KAF4307887.1"/>
    <property type="molecule type" value="Genomic_DNA"/>
</dbReference>
<keyword evidence="1" id="KW-0472">Membrane</keyword>
<gene>
    <name evidence="2" type="ORF">GTA08_BOTSDO03444</name>
</gene>